<dbReference type="AlphaFoldDB" id="A0AAE3L392"/>
<organism evidence="2 3">
    <name type="scientific">Irregularibacter muris</name>
    <dbReference type="NCBI Taxonomy" id="1796619"/>
    <lineage>
        <taxon>Bacteria</taxon>
        <taxon>Bacillati</taxon>
        <taxon>Bacillota</taxon>
        <taxon>Clostridia</taxon>
        <taxon>Eubacteriales</taxon>
        <taxon>Eubacteriaceae</taxon>
        <taxon>Irregularibacter</taxon>
    </lineage>
</organism>
<gene>
    <name evidence="2" type="ORF">NSA47_13985</name>
</gene>
<keyword evidence="1" id="KW-0812">Transmembrane</keyword>
<comment type="caution">
    <text evidence="2">The sequence shown here is derived from an EMBL/GenBank/DDBJ whole genome shotgun (WGS) entry which is preliminary data.</text>
</comment>
<proteinExistence type="predicted"/>
<dbReference type="EMBL" id="JANKAS010000018">
    <property type="protein sequence ID" value="MCR1900074.1"/>
    <property type="molecule type" value="Genomic_DNA"/>
</dbReference>
<evidence type="ECO:0000256" key="1">
    <source>
        <dbReference type="SAM" id="Phobius"/>
    </source>
</evidence>
<evidence type="ECO:0000313" key="2">
    <source>
        <dbReference type="EMBL" id="MCR1900074.1"/>
    </source>
</evidence>
<keyword evidence="3" id="KW-1185">Reference proteome</keyword>
<keyword evidence="1" id="KW-1133">Transmembrane helix</keyword>
<dbReference type="Proteomes" id="UP001205748">
    <property type="component" value="Unassembled WGS sequence"/>
</dbReference>
<feature type="transmembrane region" description="Helical" evidence="1">
    <location>
        <begin position="35"/>
        <end position="56"/>
    </location>
</feature>
<accession>A0AAE3L392</accession>
<sequence>MATSISAIVCTILLFVSFRKKVGSFGLKDISISFVKILVASLLMGIIAKGTYNILFKMISGNLSLIISIGVGALVYFIVIYFMKIEEVETLVSAVKKKFARN</sequence>
<evidence type="ECO:0000313" key="3">
    <source>
        <dbReference type="Proteomes" id="UP001205748"/>
    </source>
</evidence>
<feature type="transmembrane region" description="Helical" evidence="1">
    <location>
        <begin position="63"/>
        <end position="83"/>
    </location>
</feature>
<protein>
    <submittedName>
        <fullName evidence="2">Polysaccharide biosynthesis C-terminal domain-containing protein</fullName>
    </submittedName>
</protein>
<reference evidence="2" key="1">
    <citation type="submission" date="2022-07" db="EMBL/GenBank/DDBJ databases">
        <title>Enhanced cultured diversity of the mouse gut microbiota enables custom-made synthetic communities.</title>
        <authorList>
            <person name="Afrizal A."/>
        </authorList>
    </citation>
    <scope>NUCLEOTIDE SEQUENCE</scope>
    <source>
        <strain evidence="2">DSM 28593</strain>
    </source>
</reference>
<keyword evidence="1" id="KW-0472">Membrane</keyword>
<name>A0AAE3L392_9FIRM</name>
<dbReference type="RefSeq" id="WP_257533030.1">
    <property type="nucleotide sequence ID" value="NZ_JANKAS010000018.1"/>
</dbReference>